<organism evidence="2 3">
    <name type="scientific">Claviceps aff. purpurea</name>
    <dbReference type="NCBI Taxonomy" id="1967640"/>
    <lineage>
        <taxon>Eukaryota</taxon>
        <taxon>Fungi</taxon>
        <taxon>Dikarya</taxon>
        <taxon>Ascomycota</taxon>
        <taxon>Pezizomycotina</taxon>
        <taxon>Sordariomycetes</taxon>
        <taxon>Hypocreomycetidae</taxon>
        <taxon>Hypocreales</taxon>
        <taxon>Clavicipitaceae</taxon>
        <taxon>Claviceps</taxon>
    </lineage>
</organism>
<evidence type="ECO:0000313" key="2">
    <source>
        <dbReference type="EMBL" id="KAG6284681.1"/>
    </source>
</evidence>
<dbReference type="AlphaFoldDB" id="A0A9P7Q9K6"/>
<gene>
    <name evidence="2" type="ORF">E4U09_007725</name>
</gene>
<sequence>MASRPKAVFTHPSALKWERAGSLIIKVTTVSPLRRRRGGHRSRCIDPIPIEMTIPSSSDRADANTDINKQSAKGSSRERLPKYLETVHDTFVECINGKASPENLLMAVVVLRVRVLASATRFSSAALSRLAARRDCHFYGYRTRRCRFCYNNSVSFEVEFPIVQYSHVF</sequence>
<feature type="compositionally biased region" description="Polar residues" evidence="1">
    <location>
        <begin position="65"/>
        <end position="74"/>
    </location>
</feature>
<dbReference type="Proteomes" id="UP000707071">
    <property type="component" value="Unassembled WGS sequence"/>
</dbReference>
<keyword evidence="3" id="KW-1185">Reference proteome</keyword>
<feature type="region of interest" description="Disordered" evidence="1">
    <location>
        <begin position="54"/>
        <end position="78"/>
    </location>
</feature>
<evidence type="ECO:0000313" key="3">
    <source>
        <dbReference type="Proteomes" id="UP000707071"/>
    </source>
</evidence>
<evidence type="ECO:0000256" key="1">
    <source>
        <dbReference type="SAM" id="MobiDB-lite"/>
    </source>
</evidence>
<comment type="caution">
    <text evidence="2">The sequence shown here is derived from an EMBL/GenBank/DDBJ whole genome shotgun (WGS) entry which is preliminary data.</text>
</comment>
<protein>
    <submittedName>
        <fullName evidence="2">Uncharacterized protein</fullName>
    </submittedName>
</protein>
<accession>A0A9P7Q9K6</accession>
<proteinExistence type="predicted"/>
<name>A0A9P7Q9K6_9HYPO</name>
<reference evidence="2 3" key="1">
    <citation type="journal article" date="2020" name="bioRxiv">
        <title>Whole genome comparisons of ergot fungi reveals the divergence and evolution of species within the genus Claviceps are the result of varying mechanisms driving genome evolution and host range expansion.</title>
        <authorList>
            <person name="Wyka S.A."/>
            <person name="Mondo S.J."/>
            <person name="Liu M."/>
            <person name="Dettman J."/>
            <person name="Nalam V."/>
            <person name="Broders K.D."/>
        </authorList>
    </citation>
    <scope>NUCLEOTIDE SEQUENCE [LARGE SCALE GENOMIC DNA]</scope>
    <source>
        <strain evidence="2 3">Clav52</strain>
    </source>
</reference>
<dbReference type="EMBL" id="SRRH01000823">
    <property type="protein sequence ID" value="KAG6284681.1"/>
    <property type="molecule type" value="Genomic_DNA"/>
</dbReference>